<proteinExistence type="predicted"/>
<accession>A0A0L8GKC2</accession>
<keyword evidence="1" id="KW-0472">Membrane</keyword>
<gene>
    <name evidence="2" type="ORF">OCBIM_22032171mg</name>
</gene>
<evidence type="ECO:0000313" key="2">
    <source>
        <dbReference type="EMBL" id="KOF77393.1"/>
    </source>
</evidence>
<reference evidence="2" key="1">
    <citation type="submission" date="2015-07" db="EMBL/GenBank/DDBJ databases">
        <title>MeaNS - Measles Nucleotide Surveillance Program.</title>
        <authorList>
            <person name="Tran T."/>
            <person name="Druce J."/>
        </authorList>
    </citation>
    <scope>NUCLEOTIDE SEQUENCE</scope>
    <source>
        <strain evidence="2">UCB-OBI-ISO-001</strain>
        <tissue evidence="2">Gonad</tissue>
    </source>
</reference>
<sequence length="87" mass="10229">MKNLILRLWSISIDKKKKINIVMTTIIIIIIIIIIISIIFLKLFINFCFHRIICHLTNFQKDNVNETNYSLGVQFPPRLILSKETLS</sequence>
<protein>
    <submittedName>
        <fullName evidence="2">Uncharacterized protein</fullName>
    </submittedName>
</protein>
<organism evidence="2">
    <name type="scientific">Octopus bimaculoides</name>
    <name type="common">California two-spotted octopus</name>
    <dbReference type="NCBI Taxonomy" id="37653"/>
    <lineage>
        <taxon>Eukaryota</taxon>
        <taxon>Metazoa</taxon>
        <taxon>Spiralia</taxon>
        <taxon>Lophotrochozoa</taxon>
        <taxon>Mollusca</taxon>
        <taxon>Cephalopoda</taxon>
        <taxon>Coleoidea</taxon>
        <taxon>Octopodiformes</taxon>
        <taxon>Octopoda</taxon>
        <taxon>Incirrata</taxon>
        <taxon>Octopodidae</taxon>
        <taxon>Octopus</taxon>
    </lineage>
</organism>
<keyword evidence="1" id="KW-0812">Transmembrane</keyword>
<evidence type="ECO:0000256" key="1">
    <source>
        <dbReference type="SAM" id="Phobius"/>
    </source>
</evidence>
<name>A0A0L8GKC2_OCTBM</name>
<dbReference type="AlphaFoldDB" id="A0A0L8GKC2"/>
<keyword evidence="1" id="KW-1133">Transmembrane helix</keyword>
<feature type="transmembrane region" description="Helical" evidence="1">
    <location>
        <begin position="21"/>
        <end position="45"/>
    </location>
</feature>
<dbReference type="EMBL" id="KQ421464">
    <property type="protein sequence ID" value="KOF77393.1"/>
    <property type="molecule type" value="Genomic_DNA"/>
</dbReference>